<proteinExistence type="predicted"/>
<evidence type="ECO:0000313" key="1">
    <source>
        <dbReference type="EMBL" id="MVB11348.1"/>
    </source>
</evidence>
<reference evidence="1 2" key="1">
    <citation type="submission" date="2019-09" db="EMBL/GenBank/DDBJ databases">
        <title>Genome sequence of Clostridium sp. EA1.</title>
        <authorList>
            <person name="Poehlein A."/>
            <person name="Bengelsdorf F.R."/>
            <person name="Daniel R."/>
        </authorList>
    </citation>
    <scope>NUCLEOTIDE SEQUENCE [LARGE SCALE GENOMIC DNA]</scope>
    <source>
        <strain evidence="1 2">EA1</strain>
    </source>
</reference>
<sequence length="128" mass="14451">MRVNEEKLIAALLSSNSTKEASLKSGVAERTIYTYKQKPEFKQRLNQAKTEMLEMTVAKLSNSTAEATEVLADVMKDKEANPQTRIYAARSVLEFAAKYTDTVDVAQRLEALERRQAENSSKTEGWME</sequence>
<evidence type="ECO:0008006" key="3">
    <source>
        <dbReference type="Google" id="ProtNLM"/>
    </source>
</evidence>
<dbReference type="OrthoDB" id="2082571at2"/>
<dbReference type="AlphaFoldDB" id="A0A6N8I0B6"/>
<comment type="caution">
    <text evidence="1">The sequence shown here is derived from an EMBL/GenBank/DDBJ whole genome shotgun (WGS) entry which is preliminary data.</text>
</comment>
<dbReference type="EMBL" id="VWXL01000053">
    <property type="protein sequence ID" value="MVB11348.1"/>
    <property type="molecule type" value="Genomic_DNA"/>
</dbReference>
<protein>
    <recommendedName>
        <fullName evidence="3">Homeodomain phBC6A51-type domain-containing protein</fullName>
    </recommendedName>
</protein>
<dbReference type="Proteomes" id="UP000469440">
    <property type="component" value="Unassembled WGS sequence"/>
</dbReference>
<evidence type="ECO:0000313" key="2">
    <source>
        <dbReference type="Proteomes" id="UP000469440"/>
    </source>
</evidence>
<gene>
    <name evidence="1" type="ORF">CAFE_20620</name>
</gene>
<organism evidence="1 2">
    <name type="scientific">Caproicibacter fermentans</name>
    <dbReference type="NCBI Taxonomy" id="2576756"/>
    <lineage>
        <taxon>Bacteria</taxon>
        <taxon>Bacillati</taxon>
        <taxon>Bacillota</taxon>
        <taxon>Clostridia</taxon>
        <taxon>Eubacteriales</taxon>
        <taxon>Acutalibacteraceae</taxon>
        <taxon>Caproicibacter</taxon>
    </lineage>
</organism>
<name>A0A6N8I0B6_9FIRM</name>
<keyword evidence="2" id="KW-1185">Reference proteome</keyword>
<accession>A0A6N8I0B6</accession>
<dbReference type="RefSeq" id="WP_156990595.1">
    <property type="nucleotide sequence ID" value="NZ_VWXL01000053.1"/>
</dbReference>